<dbReference type="Proteomes" id="UP000499080">
    <property type="component" value="Unassembled WGS sequence"/>
</dbReference>
<sequence length="108" mass="12077">SEESDCLTKPGSEFSLTGKRNGITLSPMKIITYGGRYTMAAGINLSTKKGRIFHKKITPSRCLKKKPHESGFRDPAGRGNRPIGPKAAELEERLLGLQKDKWQRNKHK</sequence>
<feature type="non-terminal residue" evidence="2">
    <location>
        <position position="1"/>
    </location>
</feature>
<gene>
    <name evidence="2" type="ORF">AVEN_150956_1</name>
</gene>
<dbReference type="AlphaFoldDB" id="A0A4Y2W997"/>
<reference evidence="2 3" key="1">
    <citation type="journal article" date="2019" name="Sci. Rep.">
        <title>Orb-weaving spider Araneus ventricosus genome elucidates the spidroin gene catalogue.</title>
        <authorList>
            <person name="Kono N."/>
            <person name="Nakamura H."/>
            <person name="Ohtoshi R."/>
            <person name="Moran D.A.P."/>
            <person name="Shinohara A."/>
            <person name="Yoshida Y."/>
            <person name="Fujiwara M."/>
            <person name="Mori M."/>
            <person name="Tomita M."/>
            <person name="Arakawa K."/>
        </authorList>
    </citation>
    <scope>NUCLEOTIDE SEQUENCE [LARGE SCALE GENOMIC DNA]</scope>
</reference>
<feature type="region of interest" description="Disordered" evidence="1">
    <location>
        <begin position="62"/>
        <end position="86"/>
    </location>
</feature>
<keyword evidence="3" id="KW-1185">Reference proteome</keyword>
<proteinExistence type="predicted"/>
<organism evidence="2 3">
    <name type="scientific">Araneus ventricosus</name>
    <name type="common">Orbweaver spider</name>
    <name type="synonym">Epeira ventricosa</name>
    <dbReference type="NCBI Taxonomy" id="182803"/>
    <lineage>
        <taxon>Eukaryota</taxon>
        <taxon>Metazoa</taxon>
        <taxon>Ecdysozoa</taxon>
        <taxon>Arthropoda</taxon>
        <taxon>Chelicerata</taxon>
        <taxon>Arachnida</taxon>
        <taxon>Araneae</taxon>
        <taxon>Araneomorphae</taxon>
        <taxon>Entelegynae</taxon>
        <taxon>Araneoidea</taxon>
        <taxon>Araneidae</taxon>
        <taxon>Araneus</taxon>
    </lineage>
</organism>
<protein>
    <submittedName>
        <fullName evidence="2">Uncharacterized protein</fullName>
    </submittedName>
</protein>
<evidence type="ECO:0000313" key="2">
    <source>
        <dbReference type="EMBL" id="GBO33154.1"/>
    </source>
</evidence>
<evidence type="ECO:0000256" key="1">
    <source>
        <dbReference type="SAM" id="MobiDB-lite"/>
    </source>
</evidence>
<dbReference type="EMBL" id="BGPR01056671">
    <property type="protein sequence ID" value="GBO33154.1"/>
    <property type="molecule type" value="Genomic_DNA"/>
</dbReference>
<accession>A0A4Y2W997</accession>
<evidence type="ECO:0000313" key="3">
    <source>
        <dbReference type="Proteomes" id="UP000499080"/>
    </source>
</evidence>
<name>A0A4Y2W997_ARAVE</name>
<comment type="caution">
    <text evidence="2">The sequence shown here is derived from an EMBL/GenBank/DDBJ whole genome shotgun (WGS) entry which is preliminary data.</text>
</comment>